<dbReference type="GO" id="GO:0005886">
    <property type="term" value="C:plasma membrane"/>
    <property type="evidence" value="ECO:0007669"/>
    <property type="project" value="UniProtKB-SubCell"/>
</dbReference>
<evidence type="ECO:0000256" key="2">
    <source>
        <dbReference type="ARBA" id="ARBA00022475"/>
    </source>
</evidence>
<dbReference type="Pfam" id="PF13440">
    <property type="entry name" value="Polysacc_synt_3"/>
    <property type="match status" value="1"/>
</dbReference>
<evidence type="ECO:0000256" key="6">
    <source>
        <dbReference type="SAM" id="Phobius"/>
    </source>
</evidence>
<dbReference type="PANTHER" id="PTHR30250:SF11">
    <property type="entry name" value="O-ANTIGEN TRANSPORTER-RELATED"/>
    <property type="match status" value="1"/>
</dbReference>
<evidence type="ECO:0000256" key="5">
    <source>
        <dbReference type="ARBA" id="ARBA00023136"/>
    </source>
</evidence>
<dbReference type="RefSeq" id="WP_081134800.1">
    <property type="nucleotide sequence ID" value="NZ_MWUE01000003.1"/>
</dbReference>
<feature type="transmembrane region" description="Helical" evidence="6">
    <location>
        <begin position="375"/>
        <end position="395"/>
    </location>
</feature>
<evidence type="ECO:0000256" key="1">
    <source>
        <dbReference type="ARBA" id="ARBA00004651"/>
    </source>
</evidence>
<feature type="transmembrane region" description="Helical" evidence="6">
    <location>
        <begin position="315"/>
        <end position="337"/>
    </location>
</feature>
<reference evidence="7 8" key="1">
    <citation type="submission" date="2017-02" db="EMBL/GenBank/DDBJ databases">
        <title>Whole genome shotgun sequence of Pantoea agglomerans strain AS1 isolated from a cycad, Zamia floridana in Central Florida, USA.</title>
        <authorList>
            <person name="Lata P."/>
            <person name="Govindarajan S."/>
            <person name="Qi F."/>
            <person name="Li J.-L."/>
            <person name="Maurya S.K."/>
            <person name="Sahoo M.K."/>
        </authorList>
    </citation>
    <scope>NUCLEOTIDE SEQUENCE [LARGE SCALE GENOMIC DNA]</scope>
    <source>
        <strain evidence="7 8">AS1</strain>
    </source>
</reference>
<feature type="transmembrane region" description="Helical" evidence="6">
    <location>
        <begin position="164"/>
        <end position="183"/>
    </location>
</feature>
<evidence type="ECO:0000313" key="8">
    <source>
        <dbReference type="Proteomes" id="UP000192769"/>
    </source>
</evidence>
<organism evidence="7 8">
    <name type="scientific">Pantoea latae</name>
    <dbReference type="NCBI Taxonomy" id="1964541"/>
    <lineage>
        <taxon>Bacteria</taxon>
        <taxon>Pseudomonadati</taxon>
        <taxon>Pseudomonadota</taxon>
        <taxon>Gammaproteobacteria</taxon>
        <taxon>Enterobacterales</taxon>
        <taxon>Erwiniaceae</taxon>
        <taxon>Pantoea</taxon>
    </lineage>
</organism>
<feature type="transmembrane region" description="Helical" evidence="6">
    <location>
        <begin position="239"/>
        <end position="264"/>
    </location>
</feature>
<dbReference type="Proteomes" id="UP000192769">
    <property type="component" value="Unassembled WGS sequence"/>
</dbReference>
<feature type="transmembrane region" description="Helical" evidence="6">
    <location>
        <begin position="38"/>
        <end position="61"/>
    </location>
</feature>
<comment type="caution">
    <text evidence="7">The sequence shown here is derived from an EMBL/GenBank/DDBJ whole genome shotgun (WGS) entry which is preliminary data.</text>
</comment>
<feature type="transmembrane region" description="Helical" evidence="6">
    <location>
        <begin position="203"/>
        <end position="233"/>
    </location>
</feature>
<protein>
    <submittedName>
        <fullName evidence="7">Polysaccharide biosynthesis protein</fullName>
    </submittedName>
</protein>
<feature type="transmembrane region" description="Helical" evidence="6">
    <location>
        <begin position="105"/>
        <end position="127"/>
    </location>
</feature>
<feature type="transmembrane region" description="Helical" evidence="6">
    <location>
        <begin position="285"/>
        <end position="309"/>
    </location>
</feature>
<keyword evidence="4 6" id="KW-1133">Transmembrane helix</keyword>
<comment type="subcellular location">
    <subcellularLocation>
        <location evidence="1">Cell membrane</location>
        <topology evidence="1">Multi-pass membrane protein</topology>
    </subcellularLocation>
</comment>
<keyword evidence="5 6" id="KW-0472">Membrane</keyword>
<dbReference type="OrthoDB" id="103403at2"/>
<feature type="transmembrane region" description="Helical" evidence="6">
    <location>
        <begin position="12"/>
        <end position="32"/>
    </location>
</feature>
<keyword evidence="2" id="KW-1003">Cell membrane</keyword>
<sequence length="411" mass="46384">MYSNAIWIMLEKSVNIIGLIYINSLMAKYIGPDNFGKINIATSVFLFVQTLAWFGGQSIIFKRMSENARSGVALAMRTQNQRRFFFLLSSGAVLLYLYFFTDPLVFLFGVANCIATYFIVMDFFSIYNNTQLKSKINTLTNVAGLSVALLIRFCITHFKLPVYTFTIPIVVIPLLPYLMRLVYFHYSTQIKASSRGGGVYNRYMLSTGGALILSSLSADIYTQISGIFLANILSYADLGIYSVALTLGGAWSFVVLALITSFFSKIYGEKEPLTIEKLLIKINRIVILFSLIALGGFWLLGEWVIHLLYGDQYLAAVTITPIIIVGTMFSSLGTICYRYMIKESGYGYLAKKMFLCCLLTVPLSWLMIHAFGIKGAAYCFLAVELLSCTFLNYFFRDKTIFKMHLSIFKMR</sequence>
<evidence type="ECO:0000256" key="4">
    <source>
        <dbReference type="ARBA" id="ARBA00022989"/>
    </source>
</evidence>
<name>A0A1V9DQI8_9GAMM</name>
<keyword evidence="8" id="KW-1185">Reference proteome</keyword>
<feature type="transmembrane region" description="Helical" evidence="6">
    <location>
        <begin position="82"/>
        <end position="99"/>
    </location>
</feature>
<keyword evidence="3 6" id="KW-0812">Transmembrane</keyword>
<dbReference type="AlphaFoldDB" id="A0A1V9DQI8"/>
<evidence type="ECO:0000256" key="3">
    <source>
        <dbReference type="ARBA" id="ARBA00022692"/>
    </source>
</evidence>
<dbReference type="PANTHER" id="PTHR30250">
    <property type="entry name" value="PST FAMILY PREDICTED COLANIC ACID TRANSPORTER"/>
    <property type="match status" value="1"/>
</dbReference>
<dbReference type="InterPro" id="IPR050833">
    <property type="entry name" value="Poly_Biosynth_Transport"/>
</dbReference>
<feature type="transmembrane region" description="Helical" evidence="6">
    <location>
        <begin position="349"/>
        <end position="369"/>
    </location>
</feature>
<dbReference type="EMBL" id="MWUE01000003">
    <property type="protein sequence ID" value="OQP36106.1"/>
    <property type="molecule type" value="Genomic_DNA"/>
</dbReference>
<evidence type="ECO:0000313" key="7">
    <source>
        <dbReference type="EMBL" id="OQP36106.1"/>
    </source>
</evidence>
<accession>A0A1V9DQI8</accession>
<proteinExistence type="predicted"/>
<gene>
    <name evidence="7" type="ORF">B2J69_00590</name>
</gene>
<feature type="transmembrane region" description="Helical" evidence="6">
    <location>
        <begin position="139"/>
        <end position="158"/>
    </location>
</feature>